<dbReference type="HAMAP" id="MF_01428">
    <property type="entry name" value="Glu_Q_tRNA_synth"/>
    <property type="match status" value="1"/>
</dbReference>
<gene>
    <name evidence="7" type="primary">gluQ</name>
    <name evidence="10" type="ORF">F6V25_10090</name>
</gene>
<dbReference type="GO" id="GO:0005524">
    <property type="term" value="F:ATP binding"/>
    <property type="evidence" value="ECO:0007669"/>
    <property type="project" value="UniProtKB-KW"/>
</dbReference>
<evidence type="ECO:0000256" key="3">
    <source>
        <dbReference type="ARBA" id="ARBA00022741"/>
    </source>
</evidence>
<dbReference type="Gene3D" id="3.40.50.620">
    <property type="entry name" value="HUPs"/>
    <property type="match status" value="1"/>
</dbReference>
<feature type="binding site" evidence="7">
    <location>
        <position position="104"/>
    </location>
    <ligand>
        <name>Zn(2+)</name>
        <dbReference type="ChEBI" id="CHEBI:29105"/>
    </ligand>
</feature>
<dbReference type="InterPro" id="IPR020058">
    <property type="entry name" value="Glu/Gln-tRNA-synth_Ib_cat-dom"/>
</dbReference>
<dbReference type="NCBIfam" id="TIGR03838">
    <property type="entry name" value="queuosine_YadB"/>
    <property type="match status" value="1"/>
</dbReference>
<dbReference type="InterPro" id="IPR022380">
    <property type="entry name" value="Glu-Q_tRNA(Asp)_Synthase"/>
</dbReference>
<reference evidence="10 11" key="1">
    <citation type="submission" date="2019-09" db="EMBL/GenBank/DDBJ databases">
        <title>Geobacter sp. Red96, a novel strain isolated from paddy soil.</title>
        <authorList>
            <person name="Xu Z."/>
            <person name="Masuda Y."/>
            <person name="Itoh H."/>
            <person name="Senoo K."/>
        </authorList>
    </citation>
    <scope>NUCLEOTIDE SEQUENCE [LARGE SCALE GENOMIC DNA]</scope>
    <source>
        <strain evidence="10 11">Red96</strain>
    </source>
</reference>
<dbReference type="SUPFAM" id="SSF52374">
    <property type="entry name" value="Nucleotidylyl transferase"/>
    <property type="match status" value="1"/>
</dbReference>
<keyword evidence="2 7" id="KW-0479">Metal-binding</keyword>
<keyword evidence="6 7" id="KW-0030">Aminoacyl-tRNA synthetase</keyword>
<evidence type="ECO:0000256" key="5">
    <source>
        <dbReference type="ARBA" id="ARBA00022840"/>
    </source>
</evidence>
<feature type="binding site" evidence="7">
    <location>
        <position position="131"/>
    </location>
    <ligand>
        <name>Zn(2+)</name>
        <dbReference type="ChEBI" id="CHEBI:29105"/>
    </ligand>
</feature>
<feature type="binding site" evidence="7">
    <location>
        <position position="203"/>
    </location>
    <ligand>
        <name>L-glutamate</name>
        <dbReference type="ChEBI" id="CHEBI:29985"/>
    </ligand>
</feature>
<dbReference type="AlphaFoldDB" id="A0A7J4ZRY4"/>
<evidence type="ECO:0000256" key="2">
    <source>
        <dbReference type="ARBA" id="ARBA00022723"/>
    </source>
</evidence>
<dbReference type="RefSeq" id="WP_151128452.1">
    <property type="nucleotide sequence ID" value="NZ_VZQZ01000005.1"/>
</dbReference>
<name>A0A7J4ZRY4_9BACT</name>
<dbReference type="Proteomes" id="UP000420562">
    <property type="component" value="Unassembled WGS sequence"/>
</dbReference>
<dbReference type="Pfam" id="PF00749">
    <property type="entry name" value="tRNA-synt_1c"/>
    <property type="match status" value="1"/>
</dbReference>
<evidence type="ECO:0000256" key="1">
    <source>
        <dbReference type="ARBA" id="ARBA00022598"/>
    </source>
</evidence>
<dbReference type="GO" id="GO:0005829">
    <property type="term" value="C:cytosol"/>
    <property type="evidence" value="ECO:0007669"/>
    <property type="project" value="TreeGrafter"/>
</dbReference>
<feature type="binding site" evidence="7">
    <location>
        <position position="244"/>
    </location>
    <ligand>
        <name>ATP</name>
        <dbReference type="ChEBI" id="CHEBI:30616"/>
    </ligand>
</feature>
<evidence type="ECO:0000256" key="6">
    <source>
        <dbReference type="ARBA" id="ARBA00023146"/>
    </source>
</evidence>
<dbReference type="InterPro" id="IPR014729">
    <property type="entry name" value="Rossmann-like_a/b/a_fold"/>
</dbReference>
<sequence length="313" mass="34189">MPDETPKPPVGRFAPSPTGALHTGSLATAVASWLMARSAGGRWLLRIDDLDAPRQVPGMADDIMRTLELFGLWWDGEVTRQSCNREAYRHCFDELLATGLVYPCGCSRREIAQAASAPHPDDDCLPYPGTCRDGMREGAAVRSWRLRVPPEQVCFHDLHKGMICQHLGERCGDFAVRRGDGEIAYQLAVVVDDHLTGVTQVVRGEDLLPSTPRQVYILGLLGFARPAYCHIPLVTGSGGAKLSKRDNLVSHHLGSWRGKEWGLLLAVLRFLGQDPPHDLVGAPCDEILRWAVGCFDLTRLPDAGGELVVSPGS</sequence>
<dbReference type="InterPro" id="IPR049940">
    <property type="entry name" value="GluQ/Sye"/>
</dbReference>
<comment type="function">
    <text evidence="7">Catalyzes the tRNA-independent activation of glutamate in presence of ATP and the subsequent transfer of glutamate onto a tRNA(Asp). Glutamate is transferred on the 2-amino-5-(4,5-dihydroxy-2-cyclopenten-1-yl) moiety of the queuosine in the wobble position of the QUC anticodon.</text>
</comment>
<protein>
    <recommendedName>
        <fullName evidence="7">Glutamyl-Q tRNA(Asp) synthetase</fullName>
        <shortName evidence="7">Glu-Q-RSs</shortName>
        <ecNumber evidence="7">6.1.1.-</ecNumber>
    </recommendedName>
</protein>
<dbReference type="PRINTS" id="PR00987">
    <property type="entry name" value="TRNASYNTHGLU"/>
</dbReference>
<comment type="cofactor">
    <cofactor evidence="7">
        <name>Zn(2+)</name>
        <dbReference type="ChEBI" id="CHEBI:29105"/>
    </cofactor>
    <text evidence="7">Binds 1 zinc ion per subunit.</text>
</comment>
<dbReference type="GO" id="GO:0008270">
    <property type="term" value="F:zinc ion binding"/>
    <property type="evidence" value="ECO:0007669"/>
    <property type="project" value="UniProtKB-UniRule"/>
</dbReference>
<feature type="binding site" evidence="7">
    <location>
        <position position="185"/>
    </location>
    <ligand>
        <name>L-glutamate</name>
        <dbReference type="ChEBI" id="CHEBI:29985"/>
    </ligand>
</feature>
<accession>A0A7J4ZRY4</accession>
<keyword evidence="3 7" id="KW-0547">Nucleotide-binding</keyword>
<dbReference type="GO" id="GO:0004818">
    <property type="term" value="F:glutamate-tRNA ligase activity"/>
    <property type="evidence" value="ECO:0007669"/>
    <property type="project" value="TreeGrafter"/>
</dbReference>
<dbReference type="PANTHER" id="PTHR43311:SF1">
    <property type="entry name" value="GLUTAMYL-Q TRNA(ASP) SYNTHETASE"/>
    <property type="match status" value="1"/>
</dbReference>
<dbReference type="NCBIfam" id="NF004314">
    <property type="entry name" value="PRK05710.1-3"/>
    <property type="match status" value="1"/>
</dbReference>
<dbReference type="InterPro" id="IPR000924">
    <property type="entry name" value="Glu/Gln-tRNA-synth"/>
</dbReference>
<keyword evidence="8" id="KW-0648">Protein biosynthesis</keyword>
<comment type="similarity">
    <text evidence="7">Belongs to the class-I aminoacyl-tRNA synthetase family. GluQ subfamily.</text>
</comment>
<keyword evidence="1 7" id="KW-0436">Ligase</keyword>
<feature type="binding site" evidence="7">
    <location>
        <position position="48"/>
    </location>
    <ligand>
        <name>L-glutamate</name>
        <dbReference type="ChEBI" id="CHEBI:29985"/>
    </ligand>
</feature>
<feature type="binding site" evidence="7">
    <location>
        <begin position="12"/>
        <end position="16"/>
    </location>
    <ligand>
        <name>L-glutamate</name>
        <dbReference type="ChEBI" id="CHEBI:29985"/>
    </ligand>
</feature>
<evidence type="ECO:0000256" key="4">
    <source>
        <dbReference type="ARBA" id="ARBA00022833"/>
    </source>
</evidence>
<keyword evidence="11" id="KW-1185">Reference proteome</keyword>
<proteinExistence type="inferred from homology"/>
<evidence type="ECO:0000256" key="7">
    <source>
        <dbReference type="HAMAP-Rule" id="MF_01428"/>
    </source>
</evidence>
<dbReference type="EMBL" id="VZQZ01000005">
    <property type="protein sequence ID" value="KAB0665419.1"/>
    <property type="molecule type" value="Genomic_DNA"/>
</dbReference>
<feature type="binding site" evidence="7">
    <location>
        <position position="127"/>
    </location>
    <ligand>
        <name>Zn(2+)</name>
        <dbReference type="ChEBI" id="CHEBI:29105"/>
    </ligand>
</feature>
<dbReference type="GO" id="GO:0006424">
    <property type="term" value="P:glutamyl-tRNA aminoacylation"/>
    <property type="evidence" value="ECO:0007669"/>
    <property type="project" value="InterPro"/>
</dbReference>
<feature type="short sequence motif" description="'HIGH' region" evidence="7">
    <location>
        <begin position="15"/>
        <end position="25"/>
    </location>
</feature>
<comment type="caution">
    <text evidence="10">The sequence shown here is derived from an EMBL/GenBank/DDBJ whole genome shotgun (WGS) entry which is preliminary data.</text>
</comment>
<dbReference type="EC" id="6.1.1.-" evidence="7"/>
<keyword evidence="5 7" id="KW-0067">ATP-binding</keyword>
<keyword evidence="4 7" id="KW-0862">Zinc</keyword>
<evidence type="ECO:0000313" key="11">
    <source>
        <dbReference type="Proteomes" id="UP000420562"/>
    </source>
</evidence>
<feature type="short sequence motif" description="'KMSKS' region" evidence="7">
    <location>
        <begin position="241"/>
        <end position="245"/>
    </location>
</feature>
<evidence type="ECO:0000256" key="8">
    <source>
        <dbReference type="RuleBase" id="RU363037"/>
    </source>
</evidence>
<feature type="domain" description="Glutamyl/glutaminyl-tRNA synthetase class Ib catalytic" evidence="9">
    <location>
        <begin position="12"/>
        <end position="260"/>
    </location>
</feature>
<dbReference type="GO" id="GO:0006400">
    <property type="term" value="P:tRNA modification"/>
    <property type="evidence" value="ECO:0007669"/>
    <property type="project" value="InterPro"/>
</dbReference>
<organism evidence="10 11">
    <name type="scientific">Oryzomonas japonica</name>
    <dbReference type="NCBI Taxonomy" id="2603858"/>
    <lineage>
        <taxon>Bacteria</taxon>
        <taxon>Pseudomonadati</taxon>
        <taxon>Thermodesulfobacteriota</taxon>
        <taxon>Desulfuromonadia</taxon>
        <taxon>Geobacterales</taxon>
        <taxon>Geobacteraceae</taxon>
        <taxon>Oryzomonas</taxon>
    </lineage>
</organism>
<dbReference type="PANTHER" id="PTHR43311">
    <property type="entry name" value="GLUTAMATE--TRNA LIGASE"/>
    <property type="match status" value="1"/>
</dbReference>
<evidence type="ECO:0000259" key="9">
    <source>
        <dbReference type="Pfam" id="PF00749"/>
    </source>
</evidence>
<feature type="binding site" evidence="7">
    <location>
        <position position="106"/>
    </location>
    <ligand>
        <name>Zn(2+)</name>
        <dbReference type="ChEBI" id="CHEBI:29105"/>
    </ligand>
</feature>
<evidence type="ECO:0000313" key="10">
    <source>
        <dbReference type="EMBL" id="KAB0665419.1"/>
    </source>
</evidence>